<dbReference type="AlphaFoldDB" id="A0AA38H005"/>
<keyword evidence="1" id="KW-1133">Transmembrane helix</keyword>
<keyword evidence="1" id="KW-0472">Membrane</keyword>
<gene>
    <name evidence="2" type="ORF">KI387_004179</name>
</gene>
<feature type="transmembrane region" description="Helical" evidence="1">
    <location>
        <begin position="50"/>
        <end position="70"/>
    </location>
</feature>
<dbReference type="PANTHER" id="PTHR31060">
    <property type="entry name" value="OSJNBA0011J08.25 PROTEIN-RELATED"/>
    <property type="match status" value="1"/>
</dbReference>
<dbReference type="InterPro" id="IPR038920">
    <property type="entry name" value="At3g05675-like"/>
</dbReference>
<accession>A0AA38H005</accession>
<evidence type="ECO:0000313" key="3">
    <source>
        <dbReference type="Proteomes" id="UP000824469"/>
    </source>
</evidence>
<evidence type="ECO:0000313" key="2">
    <source>
        <dbReference type="EMBL" id="KAH9332071.1"/>
    </source>
</evidence>
<organism evidence="2 3">
    <name type="scientific">Taxus chinensis</name>
    <name type="common">Chinese yew</name>
    <name type="synonym">Taxus wallichiana var. chinensis</name>
    <dbReference type="NCBI Taxonomy" id="29808"/>
    <lineage>
        <taxon>Eukaryota</taxon>
        <taxon>Viridiplantae</taxon>
        <taxon>Streptophyta</taxon>
        <taxon>Embryophyta</taxon>
        <taxon>Tracheophyta</taxon>
        <taxon>Spermatophyta</taxon>
        <taxon>Pinopsida</taxon>
        <taxon>Pinidae</taxon>
        <taxon>Conifers II</taxon>
        <taxon>Cupressales</taxon>
        <taxon>Taxaceae</taxon>
        <taxon>Taxus</taxon>
    </lineage>
</organism>
<dbReference type="Proteomes" id="UP000824469">
    <property type="component" value="Unassembled WGS sequence"/>
</dbReference>
<proteinExistence type="predicted"/>
<keyword evidence="1" id="KW-0812">Transmembrane</keyword>
<reference evidence="2 3" key="1">
    <citation type="journal article" date="2021" name="Nat. Plants">
        <title>The Taxus genome provides insights into paclitaxel biosynthesis.</title>
        <authorList>
            <person name="Xiong X."/>
            <person name="Gou J."/>
            <person name="Liao Q."/>
            <person name="Li Y."/>
            <person name="Zhou Q."/>
            <person name="Bi G."/>
            <person name="Li C."/>
            <person name="Du R."/>
            <person name="Wang X."/>
            <person name="Sun T."/>
            <person name="Guo L."/>
            <person name="Liang H."/>
            <person name="Lu P."/>
            <person name="Wu Y."/>
            <person name="Zhang Z."/>
            <person name="Ro D.K."/>
            <person name="Shang Y."/>
            <person name="Huang S."/>
            <person name="Yan J."/>
        </authorList>
    </citation>
    <scope>NUCLEOTIDE SEQUENCE [LARGE SCALE GENOMIC DNA]</scope>
    <source>
        <strain evidence="2">Ta-2019</strain>
    </source>
</reference>
<dbReference type="EMBL" id="JAHRHJ020000001">
    <property type="protein sequence ID" value="KAH9332071.1"/>
    <property type="molecule type" value="Genomic_DNA"/>
</dbReference>
<feature type="transmembrane region" description="Helical" evidence="1">
    <location>
        <begin position="6"/>
        <end position="29"/>
    </location>
</feature>
<keyword evidence="3" id="KW-1185">Reference proteome</keyword>
<protein>
    <submittedName>
        <fullName evidence="2">Uncharacterized protein</fullName>
    </submittedName>
</protein>
<sequence>YSGFMASLFLATLFMASLKTISLLLAPLAKTIISIDASTSQKLKWIFTESFKNMLVFIFCLSIWLIRLFIHTVNTFLPSPVFARGEKTIIITSLPPNSLTGSAIGRALSQVLALVIETPVDSRKYEFVRNLADEMIEENWKEESLREVNRMALSAGFERTVNLLNSALRDHGTGGMALKMIRRISCLNKHSFTANPPLQSTTTTTITESVLAEKLATDLLWFAEKLAGTCGVEEAIVEWSEASNLANLSLSAHPRIQASLVRVSVNLLREEGVEEGKRVKMLMTWLPLLANEVEGVVLSGREKCEAERVVEKMIEGLADKEAVLANWLHHYSHSNSDWPNLQRSYHQWCHFSRTSFNS</sequence>
<dbReference type="PANTHER" id="PTHR31060:SF4">
    <property type="entry name" value="1,8-CINEOLE SYNTHASE"/>
    <property type="match status" value="1"/>
</dbReference>
<comment type="caution">
    <text evidence="2">The sequence shown here is derived from an EMBL/GenBank/DDBJ whole genome shotgun (WGS) entry which is preliminary data.</text>
</comment>
<feature type="non-terminal residue" evidence="2">
    <location>
        <position position="358"/>
    </location>
</feature>
<name>A0AA38H005_TAXCH</name>
<dbReference type="OMA" id="LADCECA"/>
<evidence type="ECO:0000256" key="1">
    <source>
        <dbReference type="SAM" id="Phobius"/>
    </source>
</evidence>